<accession>A0A484IG62</accession>
<dbReference type="Proteomes" id="UP000294299">
    <property type="component" value="Chromosome NFRAN"/>
</dbReference>
<protein>
    <submittedName>
        <fullName evidence="1">Uncharacterized protein</fullName>
    </submittedName>
</protein>
<gene>
    <name evidence="1" type="ORF">NFRAN_1634</name>
</gene>
<organism evidence="1 2">
    <name type="scientific">Candidatus Nitrosocosmicus franklandianus</name>
    <dbReference type="NCBI Taxonomy" id="1798806"/>
    <lineage>
        <taxon>Archaea</taxon>
        <taxon>Nitrososphaerota</taxon>
        <taxon>Nitrososphaeria</taxon>
        <taxon>Nitrososphaerales</taxon>
        <taxon>Nitrososphaeraceae</taxon>
        <taxon>Candidatus Nitrosocosmicus</taxon>
    </lineage>
</organism>
<evidence type="ECO:0000313" key="1">
    <source>
        <dbReference type="EMBL" id="VFJ13956.1"/>
    </source>
</evidence>
<sequence length="99" mass="11797">MHNTLQTEIDRSYNEKQQNQLLRWWQQQRQTDNTFTNAFKEFNDIKRKILEILTYNEVANIVCNSDSCIVSKFDTAIDIKQVSDKNKETVEMELLTHTL</sequence>
<dbReference type="KEGG" id="nfn:NFRAN_1634"/>
<dbReference type="AlphaFoldDB" id="A0A484IG62"/>
<dbReference type="EMBL" id="LR216287">
    <property type="protein sequence ID" value="VFJ13956.1"/>
    <property type="molecule type" value="Genomic_DNA"/>
</dbReference>
<reference evidence="1 2" key="1">
    <citation type="submission" date="2019-02" db="EMBL/GenBank/DDBJ databases">
        <authorList>
            <person name="Lehtovirta-Morley E L."/>
        </authorList>
    </citation>
    <scope>NUCLEOTIDE SEQUENCE [LARGE SCALE GENOMIC DNA]</scope>
    <source>
        <strain evidence="1">NFRAN1</strain>
    </source>
</reference>
<name>A0A484IG62_9ARCH</name>
<proteinExistence type="predicted"/>
<evidence type="ECO:0000313" key="2">
    <source>
        <dbReference type="Proteomes" id="UP000294299"/>
    </source>
</evidence>
<keyword evidence="2" id="KW-1185">Reference proteome</keyword>